<dbReference type="InterPro" id="IPR000276">
    <property type="entry name" value="GPCR_Rhodpsn"/>
</dbReference>
<dbReference type="PANTHER" id="PTHR26451:SF998">
    <property type="entry name" value="ODORANT RECEPTOR-RELATED"/>
    <property type="match status" value="1"/>
</dbReference>
<feature type="domain" description="G-protein coupled receptors family 1 profile" evidence="6">
    <location>
        <begin position="42"/>
        <end position="291"/>
    </location>
</feature>
<dbReference type="PRINTS" id="PR00237">
    <property type="entry name" value="GPCRRHODOPSN"/>
</dbReference>
<keyword evidence="3 5" id="KW-1133">Transmembrane helix</keyword>
<dbReference type="PROSITE" id="PS50262">
    <property type="entry name" value="G_PROTEIN_RECEP_F1_2"/>
    <property type="match status" value="1"/>
</dbReference>
<dbReference type="SUPFAM" id="SSF81321">
    <property type="entry name" value="Family A G protein-coupled receptor-like"/>
    <property type="match status" value="1"/>
</dbReference>
<feature type="transmembrane region" description="Helical" evidence="5">
    <location>
        <begin position="92"/>
        <end position="120"/>
    </location>
</feature>
<feature type="transmembrane region" description="Helical" evidence="5">
    <location>
        <begin position="141"/>
        <end position="166"/>
    </location>
</feature>
<accession>A0AAD7R7L4</accession>
<evidence type="ECO:0000259" key="6">
    <source>
        <dbReference type="PROSITE" id="PS50262"/>
    </source>
</evidence>
<evidence type="ECO:0000256" key="1">
    <source>
        <dbReference type="ARBA" id="ARBA00004370"/>
    </source>
</evidence>
<dbReference type="Pfam" id="PF00001">
    <property type="entry name" value="7tm_1"/>
    <property type="match status" value="1"/>
</dbReference>
<gene>
    <name evidence="7" type="ORF">AAFF_G00314900</name>
</gene>
<keyword evidence="2 5" id="KW-0812">Transmembrane</keyword>
<feature type="transmembrane region" description="Helical" evidence="5">
    <location>
        <begin position="236"/>
        <end position="253"/>
    </location>
</feature>
<proteinExistence type="predicted"/>
<dbReference type="FunFam" id="1.20.1070.10:FF:000096">
    <property type="entry name" value="Odorant receptor 131-2"/>
    <property type="match status" value="1"/>
</dbReference>
<dbReference type="AlphaFoldDB" id="A0AAD7R7L4"/>
<evidence type="ECO:0000313" key="7">
    <source>
        <dbReference type="EMBL" id="KAJ8367559.1"/>
    </source>
</evidence>
<dbReference type="GO" id="GO:0004930">
    <property type="term" value="F:G protein-coupled receptor activity"/>
    <property type="evidence" value="ECO:0007669"/>
    <property type="project" value="InterPro"/>
</dbReference>
<comment type="caution">
    <text evidence="7">The sequence shown here is derived from an EMBL/GenBank/DDBJ whole genome shotgun (WGS) entry which is preliminary data.</text>
</comment>
<evidence type="ECO:0000256" key="4">
    <source>
        <dbReference type="ARBA" id="ARBA00023136"/>
    </source>
</evidence>
<name>A0AAD7R7L4_9TELE</name>
<dbReference type="GO" id="GO:0005549">
    <property type="term" value="F:odorant binding"/>
    <property type="evidence" value="ECO:0007669"/>
    <property type="project" value="TreeGrafter"/>
</dbReference>
<reference evidence="7" key="1">
    <citation type="journal article" date="2023" name="Science">
        <title>Genome structures resolve the early diversification of teleost fishes.</title>
        <authorList>
            <person name="Parey E."/>
            <person name="Louis A."/>
            <person name="Montfort J."/>
            <person name="Bouchez O."/>
            <person name="Roques C."/>
            <person name="Iampietro C."/>
            <person name="Lluch J."/>
            <person name="Castinel A."/>
            <person name="Donnadieu C."/>
            <person name="Desvignes T."/>
            <person name="Floi Bucao C."/>
            <person name="Jouanno E."/>
            <person name="Wen M."/>
            <person name="Mejri S."/>
            <person name="Dirks R."/>
            <person name="Jansen H."/>
            <person name="Henkel C."/>
            <person name="Chen W.J."/>
            <person name="Zahm M."/>
            <person name="Cabau C."/>
            <person name="Klopp C."/>
            <person name="Thompson A.W."/>
            <person name="Robinson-Rechavi M."/>
            <person name="Braasch I."/>
            <person name="Lecointre G."/>
            <person name="Bobe J."/>
            <person name="Postlethwait J.H."/>
            <person name="Berthelot C."/>
            <person name="Roest Crollius H."/>
            <person name="Guiguen Y."/>
        </authorList>
    </citation>
    <scope>NUCLEOTIDE SEQUENCE</scope>
    <source>
        <strain evidence="7">NC1722</strain>
    </source>
</reference>
<dbReference type="PANTHER" id="PTHR26451">
    <property type="entry name" value="G_PROTEIN_RECEP_F1_2 DOMAIN-CONTAINING PROTEIN"/>
    <property type="match status" value="1"/>
</dbReference>
<dbReference type="InterPro" id="IPR052921">
    <property type="entry name" value="GPCR1_Superfamily_Member"/>
</dbReference>
<keyword evidence="8" id="KW-1185">Reference proteome</keyword>
<dbReference type="GO" id="GO:0016020">
    <property type="term" value="C:membrane"/>
    <property type="evidence" value="ECO:0007669"/>
    <property type="project" value="UniProtKB-SubCell"/>
</dbReference>
<dbReference type="Proteomes" id="UP001221898">
    <property type="component" value="Unassembled WGS sequence"/>
</dbReference>
<feature type="transmembrane region" description="Helical" evidence="5">
    <location>
        <begin position="63"/>
        <end position="86"/>
    </location>
</feature>
<organism evidence="7 8">
    <name type="scientific">Aldrovandia affinis</name>
    <dbReference type="NCBI Taxonomy" id="143900"/>
    <lineage>
        <taxon>Eukaryota</taxon>
        <taxon>Metazoa</taxon>
        <taxon>Chordata</taxon>
        <taxon>Craniata</taxon>
        <taxon>Vertebrata</taxon>
        <taxon>Euteleostomi</taxon>
        <taxon>Actinopterygii</taxon>
        <taxon>Neopterygii</taxon>
        <taxon>Teleostei</taxon>
        <taxon>Notacanthiformes</taxon>
        <taxon>Halosauridae</taxon>
        <taxon>Aldrovandia</taxon>
    </lineage>
</organism>
<feature type="transmembrane region" description="Helical" evidence="5">
    <location>
        <begin position="194"/>
        <end position="215"/>
    </location>
</feature>
<comment type="subcellular location">
    <subcellularLocation>
        <location evidence="1">Membrane</location>
    </subcellularLocation>
</comment>
<dbReference type="InterPro" id="IPR017452">
    <property type="entry name" value="GPCR_Rhodpsn_7TM"/>
</dbReference>
<dbReference type="Gene3D" id="1.20.1070.10">
    <property type="entry name" value="Rhodopsin 7-helix transmembrane proteins"/>
    <property type="match status" value="1"/>
</dbReference>
<dbReference type="EMBL" id="JAINUG010000467">
    <property type="protein sequence ID" value="KAJ8367559.1"/>
    <property type="molecule type" value="Genomic_DNA"/>
</dbReference>
<evidence type="ECO:0000256" key="5">
    <source>
        <dbReference type="SAM" id="Phobius"/>
    </source>
</evidence>
<keyword evidence="4 5" id="KW-0472">Membrane</keyword>
<evidence type="ECO:0000256" key="2">
    <source>
        <dbReference type="ARBA" id="ARBA00022692"/>
    </source>
</evidence>
<dbReference type="GO" id="GO:0004984">
    <property type="term" value="F:olfactory receptor activity"/>
    <property type="evidence" value="ECO:0007669"/>
    <property type="project" value="TreeGrafter"/>
</dbReference>
<protein>
    <recommendedName>
        <fullName evidence="6">G-protein coupled receptors family 1 profile domain-containing protein</fullName>
    </recommendedName>
</protein>
<sequence length="318" mass="35984">MNSSGDILSSYVAYFKHHVPMKPMALVKTASFAMTFLATNVIDGLLIATFLRHAVFRENARYVLFVHLVLNDLLELGVALTLFIWLDHQPFIFVPFCYVLLVLGETTTLNMPINLAVMALERYAAVCFPLRHAQMCSLRRTYLAIAAVWLIGVAPSAADLFVVFAVESPGFFRSSVFCIRAGMLKIPIQSRARFYLLSSYMSAVWLIFLFTYVRIALVARSASSSENSTAKKARNTILLHAGQLLLAMLNYLSPVFEQVFLSLPAHKRPDLNFIRYYLIFVVPRALSPVIYGLREENFRKHLRALFFQKQGQPLKGNS</sequence>
<feature type="transmembrane region" description="Helical" evidence="5">
    <location>
        <begin position="30"/>
        <end position="51"/>
    </location>
</feature>
<dbReference type="CDD" id="cd00637">
    <property type="entry name" value="7tm_classA_rhodopsin-like"/>
    <property type="match status" value="1"/>
</dbReference>
<evidence type="ECO:0000256" key="3">
    <source>
        <dbReference type="ARBA" id="ARBA00022989"/>
    </source>
</evidence>
<evidence type="ECO:0000313" key="8">
    <source>
        <dbReference type="Proteomes" id="UP001221898"/>
    </source>
</evidence>
<feature type="transmembrane region" description="Helical" evidence="5">
    <location>
        <begin position="273"/>
        <end position="293"/>
    </location>
</feature>